<dbReference type="KEGG" id="noj:EJ995_11915"/>
<accession>A0A3S9N0I2</accession>
<dbReference type="GO" id="GO:0016787">
    <property type="term" value="F:hydrolase activity"/>
    <property type="evidence" value="ECO:0007669"/>
    <property type="project" value="UniProtKB-KW"/>
</dbReference>
<keyword evidence="1" id="KW-0812">Transmembrane</keyword>
<keyword evidence="1" id="KW-0472">Membrane</keyword>
<dbReference type="InterPro" id="IPR018550">
    <property type="entry name" value="Lipid-A_deacylase-rel"/>
</dbReference>
<dbReference type="Proteomes" id="UP000279600">
    <property type="component" value="Chromosome"/>
</dbReference>
<evidence type="ECO:0000313" key="3">
    <source>
        <dbReference type="Proteomes" id="UP000279600"/>
    </source>
</evidence>
<dbReference type="Gene3D" id="2.40.160.20">
    <property type="match status" value="1"/>
</dbReference>
<dbReference type="EMBL" id="CP034549">
    <property type="protein sequence ID" value="AZQ44898.1"/>
    <property type="molecule type" value="Genomic_DNA"/>
</dbReference>
<evidence type="ECO:0000313" key="2">
    <source>
        <dbReference type="EMBL" id="AZQ44898.1"/>
    </source>
</evidence>
<dbReference type="Pfam" id="PF09411">
    <property type="entry name" value="PagL"/>
    <property type="match status" value="1"/>
</dbReference>
<keyword evidence="1" id="KW-1133">Transmembrane helix</keyword>
<evidence type="ECO:0000256" key="1">
    <source>
        <dbReference type="SAM" id="Phobius"/>
    </source>
</evidence>
<proteinExistence type="predicted"/>
<gene>
    <name evidence="2" type="ORF">EJ995_11915</name>
</gene>
<reference evidence="2 3" key="1">
    <citation type="submission" date="2018-12" db="EMBL/GenBank/DDBJ databases">
        <title>Complete genome of Nonlabens sp. MJ115.</title>
        <authorList>
            <person name="Choi H.S."/>
            <person name="Jung J."/>
        </authorList>
    </citation>
    <scope>NUCLEOTIDE SEQUENCE [LARGE SCALE GENOMIC DNA]</scope>
    <source>
        <strain evidence="2 3">MJ115</strain>
    </source>
</reference>
<protein>
    <submittedName>
        <fullName evidence="2">Acyloxyacyl hydrolase</fullName>
    </submittedName>
</protein>
<organism evidence="2 3">
    <name type="scientific">Nonlabens ponticola</name>
    <dbReference type="NCBI Taxonomy" id="2496866"/>
    <lineage>
        <taxon>Bacteria</taxon>
        <taxon>Pseudomonadati</taxon>
        <taxon>Bacteroidota</taxon>
        <taxon>Flavobacteriia</taxon>
        <taxon>Flavobacteriales</taxon>
        <taxon>Flavobacteriaceae</taxon>
        <taxon>Nonlabens</taxon>
    </lineage>
</organism>
<sequence>MAQQLDTRMENFTCRMLEAIPLSRKQNPKKAFHYCFLAIAFSILAGINARAQEKEYFIDYAGLNAGFSRQDVFPYNNDNYFHESRYLKVQLGKEVWNRKKQSIEVLVEPSVYFVKHRMLNFFYIKPQDAENFMELRDRFLQPLEYEEYALNIGLIYRYEFSDLWSAYGQISIGPMIATERTERQDEGFSFSDIVGLGTTYRHDRWRYDLRFTLRHVSNADLTENNDGHNNAGIEIGVGINL</sequence>
<keyword evidence="2" id="KW-0378">Hydrolase</keyword>
<name>A0A3S9N0I2_9FLAO</name>
<keyword evidence="3" id="KW-1185">Reference proteome</keyword>
<dbReference type="AlphaFoldDB" id="A0A3S9N0I2"/>
<feature type="transmembrane region" description="Helical" evidence="1">
    <location>
        <begin position="31"/>
        <end position="49"/>
    </location>
</feature>
<dbReference type="OrthoDB" id="1200606at2"/>